<evidence type="ECO:0000256" key="1">
    <source>
        <dbReference type="SAM" id="MobiDB-lite"/>
    </source>
</evidence>
<feature type="compositionally biased region" description="Basic and acidic residues" evidence="1">
    <location>
        <begin position="30"/>
        <end position="40"/>
    </location>
</feature>
<sequence length="106" mass="11347">MDSQGTAAQAAAALLRRPAYTGVQGKRARHEGEGKETDHKDHKKRGRDAALTAPHQLPVLETDEFRVVEPDGTEDPWASADDGIVPDRPADDGNDQGHAGRQGDQG</sequence>
<organism evidence="2 3">
    <name type="scientific">Herbaspirillum frisingense</name>
    <dbReference type="NCBI Taxonomy" id="92645"/>
    <lineage>
        <taxon>Bacteria</taxon>
        <taxon>Pseudomonadati</taxon>
        <taxon>Pseudomonadota</taxon>
        <taxon>Betaproteobacteria</taxon>
        <taxon>Burkholderiales</taxon>
        <taxon>Oxalobacteraceae</taxon>
        <taxon>Herbaspirillum</taxon>
    </lineage>
</organism>
<dbReference type="AlphaFoldDB" id="A0A7V8G0R3"/>
<gene>
    <name evidence="2" type="ORF">GAK35_00105</name>
</gene>
<accession>A0A7V8G0R3</accession>
<dbReference type="Proteomes" id="UP000462435">
    <property type="component" value="Unassembled WGS sequence"/>
</dbReference>
<dbReference type="EMBL" id="WNDX01000002">
    <property type="protein sequence ID" value="KAF1048839.1"/>
    <property type="molecule type" value="Genomic_DNA"/>
</dbReference>
<evidence type="ECO:0000313" key="3">
    <source>
        <dbReference type="Proteomes" id="UP000462435"/>
    </source>
</evidence>
<feature type="compositionally biased region" description="Low complexity" evidence="1">
    <location>
        <begin position="7"/>
        <end position="19"/>
    </location>
</feature>
<evidence type="ECO:0000313" key="2">
    <source>
        <dbReference type="EMBL" id="KAF1048839.1"/>
    </source>
</evidence>
<proteinExistence type="predicted"/>
<feature type="region of interest" description="Disordered" evidence="1">
    <location>
        <begin position="1"/>
        <end position="106"/>
    </location>
</feature>
<reference evidence="3" key="1">
    <citation type="journal article" date="2020" name="MBio">
        <title>Horizontal gene transfer to a defensive symbiont with a reduced genome amongst a multipartite beetle microbiome.</title>
        <authorList>
            <person name="Waterworth S.C."/>
            <person name="Florez L.V."/>
            <person name="Rees E.R."/>
            <person name="Hertweck C."/>
            <person name="Kaltenpoth M."/>
            <person name="Kwan J.C."/>
        </authorList>
    </citation>
    <scope>NUCLEOTIDE SEQUENCE [LARGE SCALE GENOMIC DNA]</scope>
</reference>
<comment type="caution">
    <text evidence="2">The sequence shown here is derived from an EMBL/GenBank/DDBJ whole genome shotgun (WGS) entry which is preliminary data.</text>
</comment>
<protein>
    <submittedName>
        <fullName evidence="2">Uncharacterized protein</fullName>
    </submittedName>
</protein>
<name>A0A7V8G0R3_9BURK</name>